<sequence>MNCYLKIHSRFDNIVVGVCDEDCLGKILEKDKFRFNVSEVFFKDQLVSQEEAVKVLKKASNFNVVGKNIIDALIEKEIIHKDGIIAVDEVPIAIKFLF</sequence>
<dbReference type="Proteomes" id="UP001208689">
    <property type="component" value="Chromosome"/>
</dbReference>
<evidence type="ECO:0008006" key="3">
    <source>
        <dbReference type="Google" id="ProtNLM"/>
    </source>
</evidence>
<keyword evidence="2" id="KW-1185">Reference proteome</keyword>
<organism evidence="1 2">
    <name type="scientific">Candidatus Lokiarchaeum ossiferum</name>
    <dbReference type="NCBI Taxonomy" id="2951803"/>
    <lineage>
        <taxon>Archaea</taxon>
        <taxon>Promethearchaeati</taxon>
        <taxon>Promethearchaeota</taxon>
        <taxon>Promethearchaeia</taxon>
        <taxon>Promethearchaeales</taxon>
        <taxon>Promethearchaeaceae</taxon>
        <taxon>Candidatus Lokiarchaeum</taxon>
    </lineage>
</organism>
<evidence type="ECO:0000313" key="1">
    <source>
        <dbReference type="EMBL" id="UYP46375.1"/>
    </source>
</evidence>
<protein>
    <recommendedName>
        <fullName evidence="3">DUF424 family protein</fullName>
    </recommendedName>
</protein>
<dbReference type="Gene3D" id="3.30.1860.10">
    <property type="entry name" value="uncharacterized conserved protein from methanopyrus kandleri domain like"/>
    <property type="match status" value="1"/>
</dbReference>
<name>A0ABY6HS87_9ARCH</name>
<dbReference type="Pfam" id="PF04242">
    <property type="entry name" value="DUF424"/>
    <property type="match status" value="1"/>
</dbReference>
<dbReference type="InterPro" id="IPR007355">
    <property type="entry name" value="DUF424"/>
</dbReference>
<dbReference type="EMBL" id="CP104013">
    <property type="protein sequence ID" value="UYP46375.1"/>
    <property type="molecule type" value="Genomic_DNA"/>
</dbReference>
<gene>
    <name evidence="1" type="ORF">NEF87_002660</name>
</gene>
<accession>A0ABY6HS87</accession>
<reference evidence="1" key="1">
    <citation type="submission" date="2022-09" db="EMBL/GenBank/DDBJ databases">
        <title>Actin cytoskeleton and complex cell architecture in an #Asgard archaeon.</title>
        <authorList>
            <person name="Ponce Toledo R.I."/>
            <person name="Schleper C."/>
            <person name="Rodrigues Oliveira T."/>
            <person name="Wollweber F."/>
            <person name="Xu J."/>
            <person name="Rittmann S."/>
            <person name="Klingl A."/>
            <person name="Pilhofer M."/>
        </authorList>
    </citation>
    <scope>NUCLEOTIDE SEQUENCE</scope>
    <source>
        <strain evidence="1">B-35</strain>
    </source>
</reference>
<evidence type="ECO:0000313" key="2">
    <source>
        <dbReference type="Proteomes" id="UP001208689"/>
    </source>
</evidence>
<proteinExistence type="predicted"/>